<proteinExistence type="predicted"/>
<comment type="caution">
    <text evidence="1">The sequence shown here is derived from an EMBL/GenBank/DDBJ whole genome shotgun (WGS) entry which is preliminary data.</text>
</comment>
<reference evidence="1" key="1">
    <citation type="submission" date="2020-12" db="EMBL/GenBank/DDBJ databases">
        <title>Metabolic potential, ecology and presence of endohyphal bacteria is reflected in genomic diversity of Mucoromycotina.</title>
        <authorList>
            <person name="Muszewska A."/>
            <person name="Okrasinska A."/>
            <person name="Steczkiewicz K."/>
            <person name="Drgas O."/>
            <person name="Orlowska M."/>
            <person name="Perlinska-Lenart U."/>
            <person name="Aleksandrzak-Piekarczyk T."/>
            <person name="Szatraj K."/>
            <person name="Zielenkiewicz U."/>
            <person name="Pilsyk S."/>
            <person name="Malc E."/>
            <person name="Mieczkowski P."/>
            <person name="Kruszewska J.S."/>
            <person name="Biernat P."/>
            <person name="Pawlowska J."/>
        </authorList>
    </citation>
    <scope>NUCLEOTIDE SEQUENCE</scope>
    <source>
        <strain evidence="1">WA0000017839</strain>
    </source>
</reference>
<dbReference type="AlphaFoldDB" id="A0A8H7QUI8"/>
<dbReference type="OrthoDB" id="2241189at2759"/>
<keyword evidence="2" id="KW-1185">Reference proteome</keyword>
<protein>
    <submittedName>
        <fullName evidence="1">Uncharacterized protein</fullName>
    </submittedName>
</protein>
<dbReference type="EMBL" id="JAEPRD010000118">
    <property type="protein sequence ID" value="KAG2198028.1"/>
    <property type="molecule type" value="Genomic_DNA"/>
</dbReference>
<name>A0A8H7QUI8_9FUNG</name>
<accession>A0A8H7QUI8</accession>
<sequence>MNTTREGHEEEGQPLKRSTYNIYEAYNDTTEDTLHHSSIHPLDATPYAFDLTQKSTDLTSMMHHLDLSAPSSMPYCL</sequence>
<gene>
    <name evidence="1" type="ORF">INT47_004995</name>
</gene>
<evidence type="ECO:0000313" key="1">
    <source>
        <dbReference type="EMBL" id="KAG2198028.1"/>
    </source>
</evidence>
<organism evidence="1 2">
    <name type="scientific">Mucor saturninus</name>
    <dbReference type="NCBI Taxonomy" id="64648"/>
    <lineage>
        <taxon>Eukaryota</taxon>
        <taxon>Fungi</taxon>
        <taxon>Fungi incertae sedis</taxon>
        <taxon>Mucoromycota</taxon>
        <taxon>Mucoromycotina</taxon>
        <taxon>Mucoromycetes</taxon>
        <taxon>Mucorales</taxon>
        <taxon>Mucorineae</taxon>
        <taxon>Mucoraceae</taxon>
        <taxon>Mucor</taxon>
    </lineage>
</organism>
<evidence type="ECO:0000313" key="2">
    <source>
        <dbReference type="Proteomes" id="UP000603453"/>
    </source>
</evidence>
<dbReference type="Proteomes" id="UP000603453">
    <property type="component" value="Unassembled WGS sequence"/>
</dbReference>